<evidence type="ECO:0000313" key="2">
    <source>
        <dbReference type="Proteomes" id="UP001164929"/>
    </source>
</evidence>
<dbReference type="Proteomes" id="UP001164929">
    <property type="component" value="Chromosome 5"/>
</dbReference>
<dbReference type="AlphaFoldDB" id="A0AAD6QZV1"/>
<gene>
    <name evidence="1" type="ORF">NC653_015146</name>
</gene>
<evidence type="ECO:0000313" key="1">
    <source>
        <dbReference type="EMBL" id="KAJ6999215.1"/>
    </source>
</evidence>
<reference evidence="1" key="1">
    <citation type="journal article" date="2023" name="Mol. Ecol. Resour.">
        <title>Chromosome-level genome assembly of a triploid poplar Populus alba 'Berolinensis'.</title>
        <authorList>
            <person name="Chen S."/>
            <person name="Yu Y."/>
            <person name="Wang X."/>
            <person name="Wang S."/>
            <person name="Zhang T."/>
            <person name="Zhou Y."/>
            <person name="He R."/>
            <person name="Meng N."/>
            <person name="Wang Y."/>
            <person name="Liu W."/>
            <person name="Liu Z."/>
            <person name="Liu J."/>
            <person name="Guo Q."/>
            <person name="Huang H."/>
            <person name="Sederoff R.R."/>
            <person name="Wang G."/>
            <person name="Qu G."/>
            <person name="Chen S."/>
        </authorList>
    </citation>
    <scope>NUCLEOTIDE SEQUENCE</scope>
    <source>
        <strain evidence="1">SC-2020</strain>
    </source>
</reference>
<organism evidence="1 2">
    <name type="scientific">Populus alba x Populus x berolinensis</name>
    <dbReference type="NCBI Taxonomy" id="444605"/>
    <lineage>
        <taxon>Eukaryota</taxon>
        <taxon>Viridiplantae</taxon>
        <taxon>Streptophyta</taxon>
        <taxon>Embryophyta</taxon>
        <taxon>Tracheophyta</taxon>
        <taxon>Spermatophyta</taxon>
        <taxon>Magnoliopsida</taxon>
        <taxon>eudicotyledons</taxon>
        <taxon>Gunneridae</taxon>
        <taxon>Pentapetalae</taxon>
        <taxon>rosids</taxon>
        <taxon>fabids</taxon>
        <taxon>Malpighiales</taxon>
        <taxon>Salicaceae</taxon>
        <taxon>Saliceae</taxon>
        <taxon>Populus</taxon>
    </lineage>
</organism>
<name>A0AAD6QZV1_9ROSI</name>
<proteinExistence type="predicted"/>
<dbReference type="EMBL" id="JAQIZT010000005">
    <property type="protein sequence ID" value="KAJ6999215.1"/>
    <property type="molecule type" value="Genomic_DNA"/>
</dbReference>
<sequence>MSIFKIKQTYRTTPHFHQQPLHQDERRRISLCVTNKEEEERRRRRMFLSWRNTSDHRLSGGDGGGGRGNIDFNMPTKVLFFPFNNPNKFFYKNSSPFFLHLSSSLKDGRLFSDNGLFSMLPPYFGIFINISHPPVSKQATPIILYFTFVSSFPSKVQSILCLPSNLNK</sequence>
<comment type="caution">
    <text evidence="1">The sequence shown here is derived from an EMBL/GenBank/DDBJ whole genome shotgun (WGS) entry which is preliminary data.</text>
</comment>
<keyword evidence="2" id="KW-1185">Reference proteome</keyword>
<accession>A0AAD6QZV1</accession>
<protein>
    <submittedName>
        <fullName evidence="1">Uncharacterized protein</fullName>
    </submittedName>
</protein>